<feature type="transmembrane region" description="Helical" evidence="12">
    <location>
        <begin position="176"/>
        <end position="196"/>
    </location>
</feature>
<feature type="binding site" description="axial binding residue" evidence="12">
    <location>
        <position position="342"/>
    </location>
    <ligand>
        <name>heme</name>
        <dbReference type="ChEBI" id="CHEBI:30413"/>
    </ligand>
    <ligandPart>
        <name>Fe</name>
        <dbReference type="ChEBI" id="CHEBI:18248"/>
    </ligandPart>
</feature>
<dbReference type="InterPro" id="IPR003780">
    <property type="entry name" value="COX15/CtaA_fam"/>
</dbReference>
<comment type="caution">
    <text evidence="13">The sequence shown here is derived from an EMBL/GenBank/DDBJ whole genome shotgun (WGS) entry which is preliminary data.</text>
</comment>
<gene>
    <name evidence="12 13" type="primary">ctaA</name>
    <name evidence="13" type="ORF">KMAL_31840</name>
</gene>
<feature type="transmembrane region" description="Helical" evidence="12">
    <location>
        <begin position="112"/>
        <end position="130"/>
    </location>
</feature>
<dbReference type="Proteomes" id="UP000237344">
    <property type="component" value="Unassembled WGS sequence"/>
</dbReference>
<feature type="transmembrane region" description="Helical" evidence="12">
    <location>
        <begin position="311"/>
        <end position="334"/>
    </location>
</feature>
<organism evidence="13 14">
    <name type="scientific">Novacetimonas maltaceti</name>
    <dbReference type="NCBI Taxonomy" id="1203393"/>
    <lineage>
        <taxon>Bacteria</taxon>
        <taxon>Pseudomonadati</taxon>
        <taxon>Pseudomonadota</taxon>
        <taxon>Alphaproteobacteria</taxon>
        <taxon>Acetobacterales</taxon>
        <taxon>Acetobacteraceae</taxon>
        <taxon>Novacetimonas</taxon>
    </lineage>
</organism>
<dbReference type="RefSeq" id="WP_180999861.1">
    <property type="nucleotide sequence ID" value="NZ_NKUE01000010.1"/>
</dbReference>
<proteinExistence type="inferred from homology"/>
<feature type="binding site" description="axial binding residue" evidence="12">
    <location>
        <position position="280"/>
    </location>
    <ligand>
        <name>heme</name>
        <dbReference type="ChEBI" id="CHEBI:30413"/>
    </ligand>
    <ligandPart>
        <name>Fe</name>
        <dbReference type="ChEBI" id="CHEBI:18248"/>
    </ligandPart>
</feature>
<dbReference type="HAMAP" id="MF_01665">
    <property type="entry name" value="HemeA_synth_type2"/>
    <property type="match status" value="1"/>
</dbReference>
<feature type="transmembrane region" description="Helical" evidence="12">
    <location>
        <begin position="30"/>
        <end position="50"/>
    </location>
</feature>
<evidence type="ECO:0000256" key="12">
    <source>
        <dbReference type="HAMAP-Rule" id="MF_01665"/>
    </source>
</evidence>
<keyword evidence="9 12" id="KW-0472">Membrane</keyword>
<evidence type="ECO:0000256" key="7">
    <source>
        <dbReference type="ARBA" id="ARBA00023004"/>
    </source>
</evidence>
<dbReference type="GO" id="GO:0005886">
    <property type="term" value="C:plasma membrane"/>
    <property type="evidence" value="ECO:0007669"/>
    <property type="project" value="UniProtKB-SubCell"/>
</dbReference>
<comment type="similarity">
    <text evidence="12">Belongs to the COX15/CtaA family. Type 2 subfamily.</text>
</comment>
<comment type="subcellular location">
    <subcellularLocation>
        <location evidence="12">Cell membrane</location>
        <topology evidence="12">Multi-pass membrane protein</topology>
    </subcellularLocation>
    <subcellularLocation>
        <location evidence="2">Membrane</location>
        <topology evidence="2">Multi-pass membrane protein</topology>
    </subcellularLocation>
</comment>
<keyword evidence="8 12" id="KW-0350">Heme biosynthesis</keyword>
<evidence type="ECO:0000256" key="10">
    <source>
        <dbReference type="ARBA" id="ARBA00044501"/>
    </source>
</evidence>
<dbReference type="GO" id="GO:0006784">
    <property type="term" value="P:heme A biosynthetic process"/>
    <property type="evidence" value="ECO:0007669"/>
    <property type="project" value="UniProtKB-UniRule"/>
</dbReference>
<name>A0A2S3VX64_9PROT</name>
<evidence type="ECO:0000256" key="4">
    <source>
        <dbReference type="ARBA" id="ARBA00022723"/>
    </source>
</evidence>
<keyword evidence="5 12" id="KW-1133">Transmembrane helix</keyword>
<keyword evidence="3 12" id="KW-0812">Transmembrane</keyword>
<keyword evidence="14" id="KW-1185">Reference proteome</keyword>
<dbReference type="UniPathway" id="UPA00269">
    <property type="reaction ID" value="UER00713"/>
</dbReference>
<evidence type="ECO:0000313" key="14">
    <source>
        <dbReference type="Proteomes" id="UP000237344"/>
    </source>
</evidence>
<dbReference type="GO" id="GO:0016653">
    <property type="term" value="F:oxidoreductase activity, acting on NAD(P)H, heme protein as acceptor"/>
    <property type="evidence" value="ECO:0007669"/>
    <property type="project" value="TreeGrafter"/>
</dbReference>
<keyword evidence="4 12" id="KW-0479">Metal-binding</keyword>
<comment type="subunit">
    <text evidence="12">Interacts with CtaB.</text>
</comment>
<evidence type="ECO:0000256" key="6">
    <source>
        <dbReference type="ARBA" id="ARBA00023002"/>
    </source>
</evidence>
<evidence type="ECO:0000256" key="8">
    <source>
        <dbReference type="ARBA" id="ARBA00023133"/>
    </source>
</evidence>
<dbReference type="AlphaFoldDB" id="A0A2S3VX64"/>
<feature type="transmembrane region" description="Helical" evidence="12">
    <location>
        <begin position="142"/>
        <end position="164"/>
    </location>
</feature>
<evidence type="ECO:0000256" key="5">
    <source>
        <dbReference type="ARBA" id="ARBA00022989"/>
    </source>
</evidence>
<reference evidence="13 14" key="1">
    <citation type="submission" date="2018-01" db="EMBL/GenBank/DDBJ databases">
        <title>Draft Genome Sequence of Komagataeibacter maltaceti LMG 1529, a Vinegar Producing Acetic Acid Bacterium Isolated from Malt Vinegar Brewery Acetifiers.</title>
        <authorList>
            <person name="Zhang Q."/>
            <person name="Hollensteiner J."/>
            <person name="Poehlein A."/>
            <person name="Daniel R."/>
        </authorList>
    </citation>
    <scope>NUCLEOTIDE SEQUENCE [LARGE SCALE GENOMIC DNA]</scope>
    <source>
        <strain evidence="13 14">LMG 1529</strain>
    </source>
</reference>
<keyword evidence="7 12" id="KW-0408">Iron</keyword>
<comment type="function">
    <text evidence="12">Catalyzes the conversion of heme O to heme A by two successive hydroxylations of the methyl group at C8. The first hydroxylation forms heme I, the second hydroxylation results in an unstable dihydroxymethyl group, which spontaneously dehydrates, resulting in the formyl group of heme A.</text>
</comment>
<dbReference type="InterPro" id="IPR023754">
    <property type="entry name" value="HemeA_Synthase_type2"/>
</dbReference>
<feature type="transmembrane region" description="Helical" evidence="12">
    <location>
        <begin position="282"/>
        <end position="299"/>
    </location>
</feature>
<accession>A0A2S3VX64</accession>
<dbReference type="Pfam" id="PF02628">
    <property type="entry name" value="COX15-CtaA"/>
    <property type="match status" value="1"/>
</dbReference>
<keyword evidence="6 12" id="KW-0560">Oxidoreductase</keyword>
<evidence type="ECO:0000256" key="1">
    <source>
        <dbReference type="ARBA" id="ARBA00001970"/>
    </source>
</evidence>
<dbReference type="PANTHER" id="PTHR23289">
    <property type="entry name" value="CYTOCHROME C OXIDASE ASSEMBLY PROTEIN COX15"/>
    <property type="match status" value="1"/>
</dbReference>
<evidence type="ECO:0000256" key="9">
    <source>
        <dbReference type="ARBA" id="ARBA00023136"/>
    </source>
</evidence>
<protein>
    <recommendedName>
        <fullName evidence="12">Heme A synthase</fullName>
        <shortName evidence="12">HAS</shortName>
        <ecNumber evidence="12">1.17.99.9</ecNumber>
    </recommendedName>
    <alternativeName>
        <fullName evidence="12">Cytochrome aa3-controlling protein</fullName>
    </alternativeName>
</protein>
<feature type="transmembrane region" description="Helical" evidence="12">
    <location>
        <begin position="340"/>
        <end position="360"/>
    </location>
</feature>
<dbReference type="EC" id="1.17.99.9" evidence="12"/>
<evidence type="ECO:0000313" key="13">
    <source>
        <dbReference type="EMBL" id="POF61201.1"/>
    </source>
</evidence>
<comment type="cofactor">
    <cofactor evidence="1 12">
        <name>heme b</name>
        <dbReference type="ChEBI" id="CHEBI:60344"/>
    </cofactor>
</comment>
<comment type="pathway">
    <text evidence="10 12">Porphyrin-containing compound metabolism; heme A biosynthesis; heme A from heme O: step 1/1.</text>
</comment>
<evidence type="ECO:0000256" key="3">
    <source>
        <dbReference type="ARBA" id="ARBA00022692"/>
    </source>
</evidence>
<evidence type="ECO:0000256" key="11">
    <source>
        <dbReference type="ARBA" id="ARBA00048044"/>
    </source>
</evidence>
<dbReference type="GO" id="GO:0046872">
    <property type="term" value="F:metal ion binding"/>
    <property type="evidence" value="ECO:0007669"/>
    <property type="project" value="UniProtKB-KW"/>
</dbReference>
<sequence>MSAHPSSGLAKGRDSVFPASAHDRRRVSNWLFAICFMLLGMIALGGYTRLTGSGLSIMDWRPITGMIPPLSHAEWERQFELYKTIPQYKILHDGFGLAGFQQIFWAEWIHRFWGRLMGMVLLVPLIWFAVTGVLSRRLIARLLLFFVLGGLQGAIGWFMVASGFNPDSTAVAPVRLVLHLCCAFALYIAILWTALSTRTPVPEFIPATPEVVRVHRLVWAICCIVGITIVAGGFTAGTHAGFSYNTFPLMDGHLIPAGYARLHPFWLNWFQNVPAIQFDHRLLATATATLIGVTIFLGLRTPKLGKPAQDALMVMGWVVLLQYALGVTTLLLVVPVWAGTVHQTCAALLLTTAIVVLHRLRGVGRV</sequence>
<evidence type="ECO:0000256" key="2">
    <source>
        <dbReference type="ARBA" id="ARBA00004141"/>
    </source>
</evidence>
<dbReference type="EMBL" id="POTC01000105">
    <property type="protein sequence ID" value="POF61201.1"/>
    <property type="molecule type" value="Genomic_DNA"/>
</dbReference>
<dbReference type="PANTHER" id="PTHR23289:SF2">
    <property type="entry name" value="CYTOCHROME C OXIDASE ASSEMBLY PROTEIN COX15 HOMOLOG"/>
    <property type="match status" value="1"/>
</dbReference>
<comment type="catalytic activity">
    <reaction evidence="11">
        <text>Fe(II)-heme o + 2 A + H2O = Fe(II)-heme a + 2 AH2</text>
        <dbReference type="Rhea" id="RHEA:63388"/>
        <dbReference type="ChEBI" id="CHEBI:13193"/>
        <dbReference type="ChEBI" id="CHEBI:15377"/>
        <dbReference type="ChEBI" id="CHEBI:17499"/>
        <dbReference type="ChEBI" id="CHEBI:60530"/>
        <dbReference type="ChEBI" id="CHEBI:61715"/>
        <dbReference type="EC" id="1.17.99.9"/>
    </reaction>
    <physiologicalReaction direction="left-to-right" evidence="11">
        <dbReference type="Rhea" id="RHEA:63389"/>
    </physiologicalReaction>
</comment>
<feature type="transmembrane region" description="Helical" evidence="12">
    <location>
        <begin position="217"/>
        <end position="242"/>
    </location>
</feature>
<dbReference type="GO" id="GO:0120547">
    <property type="term" value="F:heme A synthase activity"/>
    <property type="evidence" value="ECO:0007669"/>
    <property type="project" value="UniProtKB-EC"/>
</dbReference>
<keyword evidence="12" id="KW-1003">Cell membrane</keyword>